<accession>A0A915HQM9</accession>
<dbReference type="WBParaSite" id="nRc.2.0.1.t03765-RA">
    <property type="protein sequence ID" value="nRc.2.0.1.t03765-RA"/>
    <property type="gene ID" value="nRc.2.0.1.g03765"/>
</dbReference>
<evidence type="ECO:0000313" key="1">
    <source>
        <dbReference type="Proteomes" id="UP000887565"/>
    </source>
</evidence>
<proteinExistence type="predicted"/>
<dbReference type="AlphaFoldDB" id="A0A915HQM9"/>
<organism evidence="1 2">
    <name type="scientific">Romanomermis culicivorax</name>
    <name type="common">Nematode worm</name>
    <dbReference type="NCBI Taxonomy" id="13658"/>
    <lineage>
        <taxon>Eukaryota</taxon>
        <taxon>Metazoa</taxon>
        <taxon>Ecdysozoa</taxon>
        <taxon>Nematoda</taxon>
        <taxon>Enoplea</taxon>
        <taxon>Dorylaimia</taxon>
        <taxon>Mermithida</taxon>
        <taxon>Mermithoidea</taxon>
        <taxon>Mermithidae</taxon>
        <taxon>Romanomermis</taxon>
    </lineage>
</organism>
<reference evidence="2" key="1">
    <citation type="submission" date="2022-11" db="UniProtKB">
        <authorList>
            <consortium name="WormBaseParasite"/>
        </authorList>
    </citation>
    <scope>IDENTIFICATION</scope>
</reference>
<name>A0A915HQM9_ROMCU</name>
<protein>
    <submittedName>
        <fullName evidence="2">Uncharacterized protein</fullName>
    </submittedName>
</protein>
<keyword evidence="1" id="KW-1185">Reference proteome</keyword>
<dbReference type="Proteomes" id="UP000887565">
    <property type="component" value="Unplaced"/>
</dbReference>
<evidence type="ECO:0000313" key="2">
    <source>
        <dbReference type="WBParaSite" id="nRc.2.0.1.t03765-RA"/>
    </source>
</evidence>
<sequence>MENRFISCKSCCNRNFCNVDSASVTIHVFHESSIYIMKDYVL</sequence>